<protein>
    <submittedName>
        <fullName evidence="1">Uncharacterized protein</fullName>
    </submittedName>
</protein>
<keyword evidence="2" id="KW-1185">Reference proteome</keyword>
<reference evidence="1 2" key="1">
    <citation type="journal article" date="2014" name="Int. J. Syst. Evol. Microbiol.">
        <title>Streptomyces hoynatensis sp. nov., isolated from deep marine sediment.</title>
        <authorList>
            <person name="Veyisoglu A."/>
            <person name="Sahin N."/>
        </authorList>
    </citation>
    <scope>NUCLEOTIDE SEQUENCE [LARGE SCALE GENOMIC DNA]</scope>
    <source>
        <strain evidence="1 2">KCTC 29097</strain>
    </source>
</reference>
<dbReference type="RefSeq" id="WP_120677768.1">
    <property type="nucleotide sequence ID" value="NZ_RBAL01000004.1"/>
</dbReference>
<gene>
    <name evidence="1" type="ORF">D7294_10055</name>
</gene>
<dbReference type="Proteomes" id="UP000272474">
    <property type="component" value="Unassembled WGS sequence"/>
</dbReference>
<name>A0A3A9Z6W2_9ACTN</name>
<evidence type="ECO:0000313" key="2">
    <source>
        <dbReference type="Proteomes" id="UP000272474"/>
    </source>
</evidence>
<comment type="caution">
    <text evidence="1">The sequence shown here is derived from an EMBL/GenBank/DDBJ whole genome shotgun (WGS) entry which is preliminary data.</text>
</comment>
<dbReference type="AlphaFoldDB" id="A0A3A9Z6W2"/>
<evidence type="ECO:0000313" key="1">
    <source>
        <dbReference type="EMBL" id="RKN44008.1"/>
    </source>
</evidence>
<sequence length="213" mass="22702">MVNLSAELSTFAATGAPDARRLFAAAGIERTAACVRWVWEEQEARGADARFFLSRLETLWAPQAPPADYAGQVLAWAEALPEFAGPDTPQGVAKYAFHGVLALHTACRALFVADATDTLAHLSDGLLHLGEILDGEENPAGPAEFAGFDLDALFAGPKEPTGPHYTGEQEEQLRDLRALSDLTAGPAALAGLRDRAREVGTRRLTALRAARNA</sequence>
<organism evidence="1 2">
    <name type="scientific">Streptomyces hoynatensis</name>
    <dbReference type="NCBI Taxonomy" id="1141874"/>
    <lineage>
        <taxon>Bacteria</taxon>
        <taxon>Bacillati</taxon>
        <taxon>Actinomycetota</taxon>
        <taxon>Actinomycetes</taxon>
        <taxon>Kitasatosporales</taxon>
        <taxon>Streptomycetaceae</taxon>
        <taxon>Streptomyces</taxon>
    </lineage>
</organism>
<proteinExistence type="predicted"/>
<dbReference type="EMBL" id="RBAL01000004">
    <property type="protein sequence ID" value="RKN44008.1"/>
    <property type="molecule type" value="Genomic_DNA"/>
</dbReference>
<accession>A0A3A9Z6W2</accession>